<dbReference type="EMBL" id="VYSA01000002">
    <property type="protein sequence ID" value="KAA9108110.1"/>
    <property type="molecule type" value="Genomic_DNA"/>
</dbReference>
<dbReference type="RefSeq" id="WP_150449142.1">
    <property type="nucleotide sequence ID" value="NZ_VYSA01000002.1"/>
</dbReference>
<feature type="chain" id="PRO_5039472837" evidence="5">
    <location>
        <begin position="23"/>
        <end position="432"/>
    </location>
</feature>
<organism evidence="6 7">
    <name type="scientific">Microbacterium rhizomatis</name>
    <dbReference type="NCBI Taxonomy" id="1631477"/>
    <lineage>
        <taxon>Bacteria</taxon>
        <taxon>Bacillati</taxon>
        <taxon>Actinomycetota</taxon>
        <taxon>Actinomycetes</taxon>
        <taxon>Micrococcales</taxon>
        <taxon>Microbacteriaceae</taxon>
        <taxon>Microbacterium</taxon>
    </lineage>
</organism>
<dbReference type="Pfam" id="PF01547">
    <property type="entry name" value="SBP_bac_1"/>
    <property type="match status" value="1"/>
</dbReference>
<dbReference type="GO" id="GO:0030313">
    <property type="term" value="C:cell envelope"/>
    <property type="evidence" value="ECO:0007669"/>
    <property type="project" value="UniProtKB-SubCell"/>
</dbReference>
<gene>
    <name evidence="6" type="ORF">F6B43_11905</name>
</gene>
<dbReference type="InterPro" id="IPR050490">
    <property type="entry name" value="Bact_solute-bd_prot1"/>
</dbReference>
<dbReference type="Proteomes" id="UP000325827">
    <property type="component" value="Unassembled WGS sequence"/>
</dbReference>
<dbReference type="SUPFAM" id="SSF53850">
    <property type="entry name" value="Periplasmic binding protein-like II"/>
    <property type="match status" value="1"/>
</dbReference>
<dbReference type="PROSITE" id="PS51257">
    <property type="entry name" value="PROKAR_LIPOPROTEIN"/>
    <property type="match status" value="1"/>
</dbReference>
<reference evidence="7" key="1">
    <citation type="submission" date="2019-09" db="EMBL/GenBank/DDBJ databases">
        <title>Mumia zhuanghuii sp. nov. isolated from the intestinal contents of plateau pika (Ochotona curzoniae) in the Qinghai-Tibet plateau of China.</title>
        <authorList>
            <person name="Tian Z."/>
        </authorList>
    </citation>
    <scope>NUCLEOTIDE SEQUENCE [LARGE SCALE GENOMIC DNA]</scope>
    <source>
        <strain evidence="7">JCM 30598</strain>
    </source>
</reference>
<accession>A0A5J5J3R3</accession>
<feature type="signal peptide" evidence="5">
    <location>
        <begin position="1"/>
        <end position="22"/>
    </location>
</feature>
<dbReference type="PANTHER" id="PTHR43649:SF31">
    <property type="entry name" value="SN-GLYCEROL-3-PHOSPHATE-BINDING PERIPLASMIC PROTEIN UGPB"/>
    <property type="match status" value="1"/>
</dbReference>
<name>A0A5J5J3R3_9MICO</name>
<comment type="similarity">
    <text evidence="2">Belongs to the bacterial solute-binding protein 1 family.</text>
</comment>
<dbReference type="Gene3D" id="3.40.190.10">
    <property type="entry name" value="Periplasmic binding protein-like II"/>
    <property type="match status" value="1"/>
</dbReference>
<dbReference type="OrthoDB" id="8317736at2"/>
<dbReference type="PANTHER" id="PTHR43649">
    <property type="entry name" value="ARABINOSE-BINDING PROTEIN-RELATED"/>
    <property type="match status" value="1"/>
</dbReference>
<keyword evidence="4 5" id="KW-0732">Signal</keyword>
<evidence type="ECO:0000256" key="2">
    <source>
        <dbReference type="ARBA" id="ARBA00008520"/>
    </source>
</evidence>
<evidence type="ECO:0000313" key="6">
    <source>
        <dbReference type="EMBL" id="KAA9108110.1"/>
    </source>
</evidence>
<keyword evidence="7" id="KW-1185">Reference proteome</keyword>
<evidence type="ECO:0000256" key="1">
    <source>
        <dbReference type="ARBA" id="ARBA00004196"/>
    </source>
</evidence>
<proteinExistence type="inferred from homology"/>
<evidence type="ECO:0000256" key="5">
    <source>
        <dbReference type="SAM" id="SignalP"/>
    </source>
</evidence>
<comment type="caution">
    <text evidence="6">The sequence shown here is derived from an EMBL/GenBank/DDBJ whole genome shotgun (WGS) entry which is preliminary data.</text>
</comment>
<keyword evidence="3" id="KW-0813">Transport</keyword>
<sequence length="432" mass="45751">MTFSHRAAAAAAVVATAGLLLAGCSSSGSAPADTGTVGGEVTLWSYGKVQPSMTALIDGFEKANPGTTVKVIEEPGDQYFALLRAALTSGQGPDIFQMFPGGYQHQFSDYSLDLSTYIDRSEFEAVQGQFFAKDSNLDNPVYGVPLVSNMYYTLYNQEILDKAGVTEFPTDWAETEAACKKITAAGFLCIGYGSDTGSGGFDAYQDFSYMSGAAIGLAGWDGLIDGSVKYDSPALVDQVTKWGDLREKGYTNEDVLTWRDVRTDFLAGKTAMYMTGSWDASWAADGLGTKVHAAPTPFSDDPQDVLIRLQDSGLSVSSDSKNPATAAAFTAYAISPEGQKIIAAAGGVPARTGVETDSSINQEILDRSIAEKWTVMPMIDNFLDASVTTALRSSLNQVMAGQLTASEALTKVDQATAAVSANDRVTYNLSGK</sequence>
<comment type="subcellular location">
    <subcellularLocation>
        <location evidence="1">Cell envelope</location>
    </subcellularLocation>
</comment>
<evidence type="ECO:0000256" key="3">
    <source>
        <dbReference type="ARBA" id="ARBA00022448"/>
    </source>
</evidence>
<dbReference type="InterPro" id="IPR006059">
    <property type="entry name" value="SBP"/>
</dbReference>
<dbReference type="AlphaFoldDB" id="A0A5J5J3R3"/>
<protein>
    <submittedName>
        <fullName evidence="6">Carbohydrate ABC transporter substrate-binding protein</fullName>
    </submittedName>
</protein>
<evidence type="ECO:0000256" key="4">
    <source>
        <dbReference type="ARBA" id="ARBA00022729"/>
    </source>
</evidence>
<evidence type="ECO:0000313" key="7">
    <source>
        <dbReference type="Proteomes" id="UP000325827"/>
    </source>
</evidence>